<evidence type="ECO:0000313" key="9">
    <source>
        <dbReference type="EMBL" id="PAV23779.1"/>
    </source>
</evidence>
<feature type="region of interest" description="Disordered" evidence="7">
    <location>
        <begin position="288"/>
        <end position="376"/>
    </location>
</feature>
<name>A0A286UW01_9AGAM</name>
<keyword evidence="5" id="KW-0539">Nucleus</keyword>
<dbReference type="GO" id="GO:0005634">
    <property type="term" value="C:nucleus"/>
    <property type="evidence" value="ECO:0007669"/>
    <property type="project" value="UniProtKB-SubCell"/>
</dbReference>
<comment type="subcellular location">
    <subcellularLocation>
        <location evidence="1">Nucleus</location>
    </subcellularLocation>
</comment>
<keyword evidence="10" id="KW-1185">Reference proteome</keyword>
<keyword evidence="4" id="KW-0862">Zinc</keyword>
<dbReference type="STRING" id="2282107.A0A286UW01"/>
<keyword evidence="3 6" id="KW-0863">Zinc-finger</keyword>
<feature type="compositionally biased region" description="Polar residues" evidence="7">
    <location>
        <begin position="293"/>
        <end position="305"/>
    </location>
</feature>
<organism evidence="9 10">
    <name type="scientific">Pyrrhoderma noxium</name>
    <dbReference type="NCBI Taxonomy" id="2282107"/>
    <lineage>
        <taxon>Eukaryota</taxon>
        <taxon>Fungi</taxon>
        <taxon>Dikarya</taxon>
        <taxon>Basidiomycota</taxon>
        <taxon>Agaricomycotina</taxon>
        <taxon>Agaricomycetes</taxon>
        <taxon>Hymenochaetales</taxon>
        <taxon>Hymenochaetaceae</taxon>
        <taxon>Pyrrhoderma</taxon>
    </lineage>
</organism>
<reference evidence="9 10" key="1">
    <citation type="journal article" date="2017" name="Mol. Ecol.">
        <title>Comparative and population genomic landscape of Phellinus noxius: A hypervariable fungus causing root rot in trees.</title>
        <authorList>
            <person name="Chung C.L."/>
            <person name="Lee T.J."/>
            <person name="Akiba M."/>
            <person name="Lee H.H."/>
            <person name="Kuo T.H."/>
            <person name="Liu D."/>
            <person name="Ke H.M."/>
            <person name="Yokoi T."/>
            <person name="Roa M.B."/>
            <person name="Lu M.J."/>
            <person name="Chang Y.Y."/>
            <person name="Ann P.J."/>
            <person name="Tsai J.N."/>
            <person name="Chen C.Y."/>
            <person name="Tzean S.S."/>
            <person name="Ota Y."/>
            <person name="Hattori T."/>
            <person name="Sahashi N."/>
            <person name="Liou R.F."/>
            <person name="Kikuchi T."/>
            <person name="Tsai I.J."/>
        </authorList>
    </citation>
    <scope>NUCLEOTIDE SEQUENCE [LARGE SCALE GENOMIC DNA]</scope>
    <source>
        <strain evidence="9 10">FFPRI411160</strain>
    </source>
</reference>
<dbReference type="PANTHER" id="PTHR23215">
    <property type="entry name" value="ZINC FINGER PROTEIN 207"/>
    <property type="match status" value="1"/>
</dbReference>
<dbReference type="Gene3D" id="3.30.160.60">
    <property type="entry name" value="Classic Zinc Finger"/>
    <property type="match status" value="1"/>
</dbReference>
<evidence type="ECO:0000256" key="4">
    <source>
        <dbReference type="ARBA" id="ARBA00022833"/>
    </source>
</evidence>
<evidence type="ECO:0000256" key="5">
    <source>
        <dbReference type="ARBA" id="ARBA00023242"/>
    </source>
</evidence>
<comment type="caution">
    <text evidence="9">The sequence shown here is derived from an EMBL/GenBank/DDBJ whole genome shotgun (WGS) entry which is preliminary data.</text>
</comment>
<dbReference type="SMART" id="SM00355">
    <property type="entry name" value="ZnF_C2H2"/>
    <property type="match status" value="2"/>
</dbReference>
<sequence length="376" mass="40401">MGKKNNKKKKVVIQPWCWYCEREFEDEKILMQHQKAKHFKCKMCPRRLNTAGGLAVHIQQVHKLDLENLPRIENALPGRDGYEVEIFGMEGIPAPDVADYKRRKEIEFGLNPGAITQPQAKRPKIENRVYTQEELRIQLEAHKALMGAVDNVPPPVSDAASGPVVNAAPQTYAAPPTQISPPTGAPGVPGIPPIVQNAIPGQPPFPPFPGAPGFSSGPPGFSLPPGFPPPGMMPPGAPPFPPNGTLGAPPFPPSFVPPLGQNPSAFSPPPGAGAVPLNGSVPGPVVPPVLPLKQSNSPISSNTTPAAIVKPPIPNPALKQENPDLKKGQILKYTDANYSPEENRAYDPKYFYKPQQAPAAAEESRGKKRARAEDFL</sequence>
<dbReference type="InParanoid" id="A0A286UW01"/>
<evidence type="ECO:0000259" key="8">
    <source>
        <dbReference type="PROSITE" id="PS50157"/>
    </source>
</evidence>
<accession>A0A286UW01</accession>
<evidence type="ECO:0000256" key="2">
    <source>
        <dbReference type="ARBA" id="ARBA00022723"/>
    </source>
</evidence>
<proteinExistence type="predicted"/>
<feature type="domain" description="C2H2-type" evidence="8">
    <location>
        <begin position="39"/>
        <end position="67"/>
    </location>
</feature>
<protein>
    <submittedName>
        <fullName evidence="9">Zinc finger 207</fullName>
    </submittedName>
</protein>
<dbReference type="Proteomes" id="UP000217199">
    <property type="component" value="Unassembled WGS sequence"/>
</dbReference>
<dbReference type="CDD" id="cd20908">
    <property type="entry name" value="SUF4-like"/>
    <property type="match status" value="1"/>
</dbReference>
<dbReference type="PROSITE" id="PS00028">
    <property type="entry name" value="ZINC_FINGER_C2H2_1"/>
    <property type="match status" value="1"/>
</dbReference>
<keyword evidence="2" id="KW-0479">Metal-binding</keyword>
<dbReference type="EMBL" id="NBII01000001">
    <property type="protein sequence ID" value="PAV23779.1"/>
    <property type="molecule type" value="Genomic_DNA"/>
</dbReference>
<dbReference type="GO" id="GO:0008270">
    <property type="term" value="F:zinc ion binding"/>
    <property type="evidence" value="ECO:0007669"/>
    <property type="project" value="UniProtKB-KW"/>
</dbReference>
<dbReference type="InterPro" id="IPR013087">
    <property type="entry name" value="Znf_C2H2_type"/>
</dbReference>
<evidence type="ECO:0000256" key="6">
    <source>
        <dbReference type="PROSITE-ProRule" id="PRU00042"/>
    </source>
</evidence>
<evidence type="ECO:0000313" key="10">
    <source>
        <dbReference type="Proteomes" id="UP000217199"/>
    </source>
</evidence>
<dbReference type="PROSITE" id="PS50157">
    <property type="entry name" value="ZINC_FINGER_C2H2_2"/>
    <property type="match status" value="1"/>
</dbReference>
<evidence type="ECO:0000256" key="3">
    <source>
        <dbReference type="ARBA" id="ARBA00022771"/>
    </source>
</evidence>
<dbReference type="AlphaFoldDB" id="A0A286UW01"/>
<gene>
    <name evidence="9" type="ORF">PNOK_0084700</name>
</gene>
<evidence type="ECO:0000256" key="1">
    <source>
        <dbReference type="ARBA" id="ARBA00004123"/>
    </source>
</evidence>
<dbReference type="PANTHER" id="PTHR23215:SF0">
    <property type="entry name" value="BUB3-INTERACTING AND GLEBS MOTIF-CONTAINING PROTEIN ZNF207"/>
    <property type="match status" value="1"/>
</dbReference>
<evidence type="ECO:0000256" key="7">
    <source>
        <dbReference type="SAM" id="MobiDB-lite"/>
    </source>
</evidence>
<dbReference type="OrthoDB" id="1306014at2759"/>